<sequence>MLRRSSDQNNNSVEPNSAGNWQERNDPPRRPPDTRAFQQPVFHIQNLSGTVNINYHYHSHHHVYDPPSSHAQPVFQTHTHVATQGQGHPNGGVNGQGHYGEEEPGRFEEVVESAPDQRTPPAE</sequence>
<accession>A0ABR3EQJ1</accession>
<evidence type="ECO:0000313" key="2">
    <source>
        <dbReference type="EMBL" id="KAL0565145.1"/>
    </source>
</evidence>
<feature type="compositionally biased region" description="Basic and acidic residues" evidence="1">
    <location>
        <begin position="99"/>
        <end position="109"/>
    </location>
</feature>
<evidence type="ECO:0000256" key="1">
    <source>
        <dbReference type="SAM" id="MobiDB-lite"/>
    </source>
</evidence>
<protein>
    <submittedName>
        <fullName evidence="2">Uncharacterized protein</fullName>
    </submittedName>
</protein>
<gene>
    <name evidence="2" type="ORF">V5O48_016888</name>
</gene>
<feature type="region of interest" description="Disordered" evidence="1">
    <location>
        <begin position="1"/>
        <end position="38"/>
    </location>
</feature>
<evidence type="ECO:0000313" key="3">
    <source>
        <dbReference type="Proteomes" id="UP001465976"/>
    </source>
</evidence>
<feature type="compositionally biased region" description="Basic and acidic residues" evidence="1">
    <location>
        <begin position="23"/>
        <end position="33"/>
    </location>
</feature>
<feature type="region of interest" description="Disordered" evidence="1">
    <location>
        <begin position="82"/>
        <end position="123"/>
    </location>
</feature>
<feature type="non-terminal residue" evidence="2">
    <location>
        <position position="123"/>
    </location>
</feature>
<proteinExistence type="predicted"/>
<dbReference type="Proteomes" id="UP001465976">
    <property type="component" value="Unassembled WGS sequence"/>
</dbReference>
<dbReference type="EMBL" id="JBAHYK010002401">
    <property type="protein sequence ID" value="KAL0565145.1"/>
    <property type="molecule type" value="Genomic_DNA"/>
</dbReference>
<reference evidence="2 3" key="1">
    <citation type="submission" date="2024-02" db="EMBL/GenBank/DDBJ databases">
        <title>A draft genome for the cacao thread blight pathogen Marasmius crinis-equi.</title>
        <authorList>
            <person name="Cohen S.P."/>
            <person name="Baruah I.K."/>
            <person name="Amoako-Attah I."/>
            <person name="Bukari Y."/>
            <person name="Meinhardt L.W."/>
            <person name="Bailey B.A."/>
        </authorList>
    </citation>
    <scope>NUCLEOTIDE SEQUENCE [LARGE SCALE GENOMIC DNA]</scope>
    <source>
        <strain evidence="2 3">GH-76</strain>
    </source>
</reference>
<organism evidence="2 3">
    <name type="scientific">Marasmius crinis-equi</name>
    <dbReference type="NCBI Taxonomy" id="585013"/>
    <lineage>
        <taxon>Eukaryota</taxon>
        <taxon>Fungi</taxon>
        <taxon>Dikarya</taxon>
        <taxon>Basidiomycota</taxon>
        <taxon>Agaricomycotina</taxon>
        <taxon>Agaricomycetes</taxon>
        <taxon>Agaricomycetidae</taxon>
        <taxon>Agaricales</taxon>
        <taxon>Marasmiineae</taxon>
        <taxon>Marasmiaceae</taxon>
        <taxon>Marasmius</taxon>
    </lineage>
</organism>
<comment type="caution">
    <text evidence="2">The sequence shown here is derived from an EMBL/GenBank/DDBJ whole genome shotgun (WGS) entry which is preliminary data.</text>
</comment>
<keyword evidence="3" id="KW-1185">Reference proteome</keyword>
<name>A0ABR3EQJ1_9AGAR</name>
<feature type="compositionally biased region" description="Gly residues" evidence="1">
    <location>
        <begin position="88"/>
        <end position="98"/>
    </location>
</feature>
<feature type="compositionally biased region" description="Polar residues" evidence="1">
    <location>
        <begin position="7"/>
        <end position="22"/>
    </location>
</feature>